<evidence type="ECO:0000313" key="3">
    <source>
        <dbReference type="Proteomes" id="UP000024404"/>
    </source>
</evidence>
<keyword evidence="1" id="KW-0812">Transmembrane</keyword>
<dbReference type="Proteomes" id="UP000024404">
    <property type="component" value="Unassembled WGS sequence"/>
</dbReference>
<dbReference type="PROSITE" id="PS51257">
    <property type="entry name" value="PROKAR_LIPOPROTEIN"/>
    <property type="match status" value="1"/>
</dbReference>
<protein>
    <submittedName>
        <fullName evidence="2">Uncharacterized protein</fullName>
    </submittedName>
</protein>
<keyword evidence="3" id="KW-1185">Reference proteome</keyword>
<proteinExistence type="predicted"/>
<sequence>MVKTALTPLGLDIEAIIISVVLFITGGVIIFACCFVITKSYLFYKRACLKDKRKAIEIKYIWKDFSSDELNVFFFSKENDLWTHFNDFSSSKIRFLA</sequence>
<organism evidence="2 3">
    <name type="scientific">Onchocerca volvulus</name>
    <dbReference type="NCBI Taxonomy" id="6282"/>
    <lineage>
        <taxon>Eukaryota</taxon>
        <taxon>Metazoa</taxon>
        <taxon>Ecdysozoa</taxon>
        <taxon>Nematoda</taxon>
        <taxon>Chromadorea</taxon>
        <taxon>Rhabditida</taxon>
        <taxon>Spirurina</taxon>
        <taxon>Spiruromorpha</taxon>
        <taxon>Filarioidea</taxon>
        <taxon>Onchocercidae</taxon>
        <taxon>Onchocerca</taxon>
    </lineage>
</organism>
<reference evidence="2" key="2">
    <citation type="submission" date="2022-06" db="UniProtKB">
        <authorList>
            <consortium name="EnsemblMetazoa"/>
        </authorList>
    </citation>
    <scope>IDENTIFICATION</scope>
</reference>
<feature type="transmembrane region" description="Helical" evidence="1">
    <location>
        <begin position="15"/>
        <end position="44"/>
    </location>
</feature>
<dbReference type="AlphaFoldDB" id="A0A8R1TSW2"/>
<keyword evidence="1" id="KW-1133">Transmembrane helix</keyword>
<reference evidence="3" key="1">
    <citation type="submission" date="2013-10" db="EMBL/GenBank/DDBJ databases">
        <title>Genome sequencing of Onchocerca volvulus.</title>
        <authorList>
            <person name="Cotton J."/>
            <person name="Tsai J."/>
            <person name="Stanley E."/>
            <person name="Tracey A."/>
            <person name="Holroyd N."/>
            <person name="Lustigman S."/>
            <person name="Berriman M."/>
        </authorList>
    </citation>
    <scope>NUCLEOTIDE SEQUENCE</scope>
</reference>
<accession>A0A8R1TSW2</accession>
<evidence type="ECO:0000256" key="1">
    <source>
        <dbReference type="SAM" id="Phobius"/>
    </source>
</evidence>
<name>A0A8R1TSW2_ONCVO</name>
<dbReference type="EMBL" id="CMVM020000119">
    <property type="status" value="NOT_ANNOTATED_CDS"/>
    <property type="molecule type" value="Genomic_DNA"/>
</dbReference>
<dbReference type="EnsemblMetazoa" id="OVOC3624.1">
    <property type="protein sequence ID" value="OVOC3624.1"/>
    <property type="gene ID" value="WBGene00240433"/>
</dbReference>
<evidence type="ECO:0000313" key="2">
    <source>
        <dbReference type="EnsemblMetazoa" id="OVOC3624.1"/>
    </source>
</evidence>
<keyword evidence="1" id="KW-0472">Membrane</keyword>